<dbReference type="OrthoDB" id="192530at2759"/>
<dbReference type="AlphaFoldDB" id="W7TNQ2"/>
<dbReference type="SMART" id="SM00382">
    <property type="entry name" value="AAA"/>
    <property type="match status" value="1"/>
</dbReference>
<protein>
    <recommendedName>
        <fullName evidence="1">ATP-dependent DNA helicase</fullName>
        <ecNumber evidence="1">5.6.2.3</ecNumber>
    </recommendedName>
</protein>
<dbReference type="InterPro" id="IPR051055">
    <property type="entry name" value="PIF1_helicase"/>
</dbReference>
<feature type="compositionally biased region" description="Polar residues" evidence="2">
    <location>
        <begin position="85"/>
        <end position="97"/>
    </location>
</feature>
<keyword evidence="1" id="KW-0067">ATP-binding</keyword>
<keyword evidence="1" id="KW-0547">Nucleotide-binding</keyword>
<dbReference type="CDD" id="cd18037">
    <property type="entry name" value="DEXSc_Pif1_like"/>
    <property type="match status" value="1"/>
</dbReference>
<dbReference type="GO" id="GO:0000723">
    <property type="term" value="P:telomere maintenance"/>
    <property type="evidence" value="ECO:0007669"/>
    <property type="project" value="InterPro"/>
</dbReference>
<organism evidence="4 5">
    <name type="scientific">Nannochloropsis gaditana</name>
    <dbReference type="NCBI Taxonomy" id="72520"/>
    <lineage>
        <taxon>Eukaryota</taxon>
        <taxon>Sar</taxon>
        <taxon>Stramenopiles</taxon>
        <taxon>Ochrophyta</taxon>
        <taxon>Eustigmatophyceae</taxon>
        <taxon>Eustigmatales</taxon>
        <taxon>Monodopsidaceae</taxon>
        <taxon>Nannochloropsis</taxon>
    </lineage>
</organism>
<reference evidence="4 5" key="1">
    <citation type="journal article" date="2014" name="Mol. Plant">
        <title>Chromosome Scale Genome Assembly and Transcriptome Profiling of Nannochloropsis gaditana in Nitrogen Depletion.</title>
        <authorList>
            <person name="Corteggiani Carpinelli E."/>
            <person name="Telatin A."/>
            <person name="Vitulo N."/>
            <person name="Forcato C."/>
            <person name="D'Angelo M."/>
            <person name="Schiavon R."/>
            <person name="Vezzi A."/>
            <person name="Giacometti G.M."/>
            <person name="Morosinotto T."/>
            <person name="Valle G."/>
        </authorList>
    </citation>
    <scope>NUCLEOTIDE SEQUENCE [LARGE SCALE GENOMIC DNA]</scope>
    <source>
        <strain evidence="4 5">B-31</strain>
    </source>
</reference>
<dbReference type="Proteomes" id="UP000019335">
    <property type="component" value="Chromosome 4"/>
</dbReference>
<keyword evidence="1" id="KW-0227">DNA damage</keyword>
<dbReference type="GO" id="GO:0006310">
    <property type="term" value="P:DNA recombination"/>
    <property type="evidence" value="ECO:0007669"/>
    <property type="project" value="UniProtKB-KW"/>
</dbReference>
<feature type="compositionally biased region" description="Polar residues" evidence="2">
    <location>
        <begin position="598"/>
        <end position="609"/>
    </location>
</feature>
<keyword evidence="1" id="KW-0378">Hydrolase</keyword>
<feature type="region of interest" description="Disordered" evidence="2">
    <location>
        <begin position="561"/>
        <end position="796"/>
    </location>
</feature>
<keyword evidence="1" id="KW-0234">DNA repair</keyword>
<comment type="similarity">
    <text evidence="1">Belongs to the helicase family.</text>
</comment>
<feature type="compositionally biased region" description="Polar residues" evidence="2">
    <location>
        <begin position="780"/>
        <end position="796"/>
    </location>
</feature>
<comment type="caution">
    <text evidence="4">The sequence shown here is derived from an EMBL/GenBank/DDBJ whole genome shotgun (WGS) entry which is preliminary data.</text>
</comment>
<dbReference type="GO" id="GO:0016887">
    <property type="term" value="F:ATP hydrolysis activity"/>
    <property type="evidence" value="ECO:0007669"/>
    <property type="project" value="RHEA"/>
</dbReference>
<dbReference type="CDD" id="cd18809">
    <property type="entry name" value="SF1_C_RecD"/>
    <property type="match status" value="1"/>
</dbReference>
<dbReference type="InterPro" id="IPR049163">
    <property type="entry name" value="Pif1-like_2B_dom"/>
</dbReference>
<proteinExistence type="inferred from homology"/>
<dbReference type="PANTHER" id="PTHR47642">
    <property type="entry name" value="ATP-DEPENDENT DNA HELICASE"/>
    <property type="match status" value="1"/>
</dbReference>
<feature type="compositionally biased region" description="Basic and acidic residues" evidence="2">
    <location>
        <begin position="581"/>
        <end position="595"/>
    </location>
</feature>
<gene>
    <name evidence="4" type="ORF">Naga_100002g91</name>
</gene>
<accession>W7TNQ2</accession>
<dbReference type="EMBL" id="AZIL01000274">
    <property type="protein sequence ID" value="EWM28750.1"/>
    <property type="molecule type" value="Genomic_DNA"/>
</dbReference>
<feature type="compositionally biased region" description="Pro residues" evidence="2">
    <location>
        <begin position="630"/>
        <end position="648"/>
    </location>
</feature>
<dbReference type="GO" id="GO:0043139">
    <property type="term" value="F:5'-3' DNA helicase activity"/>
    <property type="evidence" value="ECO:0007669"/>
    <property type="project" value="UniProtKB-EC"/>
</dbReference>
<comment type="cofactor">
    <cofactor evidence="1">
        <name>Mg(2+)</name>
        <dbReference type="ChEBI" id="CHEBI:18420"/>
    </cofactor>
</comment>
<dbReference type="InterPro" id="IPR010285">
    <property type="entry name" value="DNA_helicase_pif1-like_DEAD"/>
</dbReference>
<feature type="domain" description="AAA+ ATPase" evidence="3">
    <location>
        <begin position="128"/>
        <end position="273"/>
    </location>
</feature>
<feature type="compositionally biased region" description="Polar residues" evidence="2">
    <location>
        <begin position="63"/>
        <end position="77"/>
    </location>
</feature>
<dbReference type="SUPFAM" id="SSF52540">
    <property type="entry name" value="P-loop containing nucleoside triphosphate hydrolases"/>
    <property type="match status" value="2"/>
</dbReference>
<sequence length="796" mass="87219">MYTSRQFLHYTQRGHNWLARGQHSYFMPDAGIIDLCWDETQERPSQEEEERFSRVPGHHEPSTETISHAISSSSKVTRTLPKDALSQSSVHASGAASTSANDAKSVDLLKATGELSEEQKGILRSVMEGHNVYYSGRAGSGKTHLLRAIIDRAPAGKTFVTASTGIAAVNVGGTTLHSFAGIGLGDDPLEVLKERAGKNRTAAANWAAVEVLIVDEVSMLHGSLLSKLNEIAKHVKNQPHRPFGGVQLIFTGDFFQLPPVSRGRRAGDHDYAFLHPVWKELFGPESCYELTRVFRQAEKPLVALLNDVRYGRASAESIALLQELSRDLKPPPGIEPTLLFATNNRVDEMNQQKLGLLAGAEDHVFQATDSGVEPFLGQLRKNCLAESRLRLRTGAQVMLLKNVNANLGLVNGAKGRVTSFTNDEEHLPIVEFASGMQYSIAQEEWAIEVSERGRTVKKAVRLQVPLKLGWAITIHKSQGMGLEWLECKLDDVFEDGQAYVALSRAVKLEGLRVLTFRQDRFRVSPHVVSFYDSQIKGKTRREPGEESSWLSSLAPNWLPEHRKYRENPGGVVGSMTGRSSGRHEEHGAWTGKREGPYSSWNSGSVTNSLKRNRVGGGGEWIPRGGGRNVLPPPSPPPPATSPPAPSPLGPANGSALPGRKQTVPPYRPFSAPLAPSAGPYRSQKYQHQQHEQRRQQLLPGGQHLPRTTFRTASDGARLVSSVNNDTDAENGSDRQDAYGSKGNSSKTNMATSKTGASYVNNRGGAWGSYEQRRNVPAYTSRPSGQGSVRNYFSTKK</sequence>
<dbReference type="Gene3D" id="3.40.50.300">
    <property type="entry name" value="P-loop containing nucleotide triphosphate hydrolases"/>
    <property type="match status" value="1"/>
</dbReference>
<dbReference type="InterPro" id="IPR003593">
    <property type="entry name" value="AAA+_ATPase"/>
</dbReference>
<dbReference type="PANTHER" id="PTHR47642:SF7">
    <property type="entry name" value="ATP-DEPENDENT DNA HELICASE PIF1"/>
    <property type="match status" value="1"/>
</dbReference>
<evidence type="ECO:0000256" key="2">
    <source>
        <dbReference type="SAM" id="MobiDB-lite"/>
    </source>
</evidence>
<comment type="catalytic activity">
    <reaction evidence="1">
        <text>ATP + H2O = ADP + phosphate + H(+)</text>
        <dbReference type="Rhea" id="RHEA:13065"/>
        <dbReference type="ChEBI" id="CHEBI:15377"/>
        <dbReference type="ChEBI" id="CHEBI:15378"/>
        <dbReference type="ChEBI" id="CHEBI:30616"/>
        <dbReference type="ChEBI" id="CHEBI:43474"/>
        <dbReference type="ChEBI" id="CHEBI:456216"/>
        <dbReference type="EC" id="5.6.2.3"/>
    </reaction>
</comment>
<evidence type="ECO:0000313" key="4">
    <source>
        <dbReference type="EMBL" id="EWM28750.1"/>
    </source>
</evidence>
<dbReference type="InterPro" id="IPR027417">
    <property type="entry name" value="P-loop_NTPase"/>
</dbReference>
<dbReference type="GO" id="GO:0005524">
    <property type="term" value="F:ATP binding"/>
    <property type="evidence" value="ECO:0007669"/>
    <property type="project" value="UniProtKB-KW"/>
</dbReference>
<keyword evidence="1 4" id="KW-0347">Helicase</keyword>
<feature type="compositionally biased region" description="Polar residues" evidence="2">
    <location>
        <begin position="741"/>
        <end position="760"/>
    </location>
</feature>
<name>W7TNQ2_9STRA</name>
<evidence type="ECO:0000313" key="5">
    <source>
        <dbReference type="Proteomes" id="UP000019335"/>
    </source>
</evidence>
<evidence type="ECO:0000259" key="3">
    <source>
        <dbReference type="SMART" id="SM00382"/>
    </source>
</evidence>
<keyword evidence="5" id="KW-1185">Reference proteome</keyword>
<evidence type="ECO:0000256" key="1">
    <source>
        <dbReference type="RuleBase" id="RU363044"/>
    </source>
</evidence>
<dbReference type="EC" id="5.6.2.3" evidence="1"/>
<dbReference type="Pfam" id="PF05970">
    <property type="entry name" value="PIF1"/>
    <property type="match status" value="1"/>
</dbReference>
<feature type="compositionally biased region" description="Basic and acidic residues" evidence="2">
    <location>
        <begin position="41"/>
        <end position="62"/>
    </location>
</feature>
<dbReference type="GO" id="GO:0006281">
    <property type="term" value="P:DNA repair"/>
    <property type="evidence" value="ECO:0007669"/>
    <property type="project" value="UniProtKB-KW"/>
</dbReference>
<dbReference type="Pfam" id="PF21530">
    <property type="entry name" value="Pif1_2B_dom"/>
    <property type="match status" value="1"/>
</dbReference>
<feature type="region of interest" description="Disordered" evidence="2">
    <location>
        <begin position="41"/>
        <end position="97"/>
    </location>
</feature>
<feature type="compositionally biased region" description="Gly residues" evidence="2">
    <location>
        <begin position="614"/>
        <end position="627"/>
    </location>
</feature>
<keyword evidence="1" id="KW-0233">DNA recombination</keyword>